<dbReference type="RefSeq" id="WP_030263736.1">
    <property type="nucleotide sequence ID" value="NZ_JBHEZZ010000023.1"/>
</dbReference>
<proteinExistence type="predicted"/>
<evidence type="ECO:0000256" key="1">
    <source>
        <dbReference type="SAM" id="MobiDB-lite"/>
    </source>
</evidence>
<sequence length="118" mass="13411">MICRSTLLLFHYAREGSPDPVAEADRRTSMADARTALCIESGVALEDIDPATGYDHSERAYRRVRADWAQQVEQRGADWYIRRDVRWAYGIWLEARPDLATGDRWPGLDDGEDQGPGE</sequence>
<comment type="caution">
    <text evidence="2">The sequence shown here is derived from an EMBL/GenBank/DDBJ whole genome shotgun (WGS) entry which is preliminary data.</text>
</comment>
<gene>
    <name evidence="2" type="ORF">ACEZDJ_31440</name>
</gene>
<name>A0ABV6UWF9_9ACTN</name>
<feature type="region of interest" description="Disordered" evidence="1">
    <location>
        <begin position="99"/>
        <end position="118"/>
    </location>
</feature>
<feature type="compositionally biased region" description="Acidic residues" evidence="1">
    <location>
        <begin position="109"/>
        <end position="118"/>
    </location>
</feature>
<reference evidence="2 3" key="1">
    <citation type="submission" date="2024-09" db="EMBL/GenBank/DDBJ databases">
        <authorList>
            <person name="Lee S.D."/>
        </authorList>
    </citation>
    <scope>NUCLEOTIDE SEQUENCE [LARGE SCALE GENOMIC DNA]</scope>
    <source>
        <strain evidence="2 3">N1-5</strain>
    </source>
</reference>
<evidence type="ECO:0000313" key="2">
    <source>
        <dbReference type="EMBL" id="MFC1405814.1"/>
    </source>
</evidence>
<keyword evidence="3" id="KW-1185">Reference proteome</keyword>
<protein>
    <submittedName>
        <fullName evidence="2">Uncharacterized protein</fullName>
    </submittedName>
</protein>
<evidence type="ECO:0000313" key="3">
    <source>
        <dbReference type="Proteomes" id="UP001592528"/>
    </source>
</evidence>
<accession>A0ABV6UWF9</accession>
<organism evidence="2 3">
    <name type="scientific">Streptacidiphilus cavernicola</name>
    <dbReference type="NCBI Taxonomy" id="3342716"/>
    <lineage>
        <taxon>Bacteria</taxon>
        <taxon>Bacillati</taxon>
        <taxon>Actinomycetota</taxon>
        <taxon>Actinomycetes</taxon>
        <taxon>Kitasatosporales</taxon>
        <taxon>Streptomycetaceae</taxon>
        <taxon>Streptacidiphilus</taxon>
    </lineage>
</organism>
<dbReference type="EMBL" id="JBHEZZ010000023">
    <property type="protein sequence ID" value="MFC1405814.1"/>
    <property type="molecule type" value="Genomic_DNA"/>
</dbReference>
<dbReference type="Proteomes" id="UP001592528">
    <property type="component" value="Unassembled WGS sequence"/>
</dbReference>